<feature type="signal peptide" evidence="3">
    <location>
        <begin position="1"/>
        <end position="19"/>
    </location>
</feature>
<keyword evidence="2" id="KW-0812">Transmembrane</keyword>
<accession>A0A6A6B6U5</accession>
<feature type="transmembrane region" description="Helical" evidence="2">
    <location>
        <begin position="206"/>
        <end position="229"/>
    </location>
</feature>
<proteinExistence type="predicted"/>
<feature type="chain" id="PRO_5025498482" description="Mid2 domain-containing protein" evidence="3">
    <location>
        <begin position="20"/>
        <end position="302"/>
    </location>
</feature>
<keyword evidence="2" id="KW-1133">Transmembrane helix</keyword>
<evidence type="ECO:0000256" key="1">
    <source>
        <dbReference type="SAM" id="MobiDB-lite"/>
    </source>
</evidence>
<evidence type="ECO:0000313" key="4">
    <source>
        <dbReference type="EMBL" id="KAF2138954.1"/>
    </source>
</evidence>
<name>A0A6A6B6U5_9PEZI</name>
<dbReference type="Proteomes" id="UP000799438">
    <property type="component" value="Unassembled WGS sequence"/>
</dbReference>
<dbReference type="AlphaFoldDB" id="A0A6A6B6U5"/>
<organism evidence="4 5">
    <name type="scientific">Aplosporella prunicola CBS 121167</name>
    <dbReference type="NCBI Taxonomy" id="1176127"/>
    <lineage>
        <taxon>Eukaryota</taxon>
        <taxon>Fungi</taxon>
        <taxon>Dikarya</taxon>
        <taxon>Ascomycota</taxon>
        <taxon>Pezizomycotina</taxon>
        <taxon>Dothideomycetes</taxon>
        <taxon>Dothideomycetes incertae sedis</taxon>
        <taxon>Botryosphaeriales</taxon>
        <taxon>Aplosporellaceae</taxon>
        <taxon>Aplosporella</taxon>
    </lineage>
</organism>
<keyword evidence="3" id="KW-0732">Signal</keyword>
<reference evidence="4" key="1">
    <citation type="journal article" date="2020" name="Stud. Mycol.">
        <title>101 Dothideomycetes genomes: a test case for predicting lifestyles and emergence of pathogens.</title>
        <authorList>
            <person name="Haridas S."/>
            <person name="Albert R."/>
            <person name="Binder M."/>
            <person name="Bloem J."/>
            <person name="Labutti K."/>
            <person name="Salamov A."/>
            <person name="Andreopoulos B."/>
            <person name="Baker S."/>
            <person name="Barry K."/>
            <person name="Bills G."/>
            <person name="Bluhm B."/>
            <person name="Cannon C."/>
            <person name="Castanera R."/>
            <person name="Culley D."/>
            <person name="Daum C."/>
            <person name="Ezra D."/>
            <person name="Gonzalez J."/>
            <person name="Henrissat B."/>
            <person name="Kuo A."/>
            <person name="Liang C."/>
            <person name="Lipzen A."/>
            <person name="Lutzoni F."/>
            <person name="Magnuson J."/>
            <person name="Mondo S."/>
            <person name="Nolan M."/>
            <person name="Ohm R."/>
            <person name="Pangilinan J."/>
            <person name="Park H.-J."/>
            <person name="Ramirez L."/>
            <person name="Alfaro M."/>
            <person name="Sun H."/>
            <person name="Tritt A."/>
            <person name="Yoshinaga Y."/>
            <person name="Zwiers L.-H."/>
            <person name="Turgeon B."/>
            <person name="Goodwin S."/>
            <person name="Spatafora J."/>
            <person name="Crous P."/>
            <person name="Grigoriev I."/>
        </authorList>
    </citation>
    <scope>NUCLEOTIDE SEQUENCE</scope>
    <source>
        <strain evidence="4">CBS 121167</strain>
    </source>
</reference>
<feature type="region of interest" description="Disordered" evidence="1">
    <location>
        <begin position="260"/>
        <end position="302"/>
    </location>
</feature>
<dbReference type="GeneID" id="54299838"/>
<feature type="compositionally biased region" description="Basic and acidic residues" evidence="1">
    <location>
        <begin position="283"/>
        <end position="302"/>
    </location>
</feature>
<dbReference type="EMBL" id="ML995494">
    <property type="protein sequence ID" value="KAF2138954.1"/>
    <property type="molecule type" value="Genomic_DNA"/>
</dbReference>
<dbReference type="RefSeq" id="XP_033394667.1">
    <property type="nucleotide sequence ID" value="XM_033542341.1"/>
</dbReference>
<evidence type="ECO:0000256" key="2">
    <source>
        <dbReference type="SAM" id="Phobius"/>
    </source>
</evidence>
<evidence type="ECO:0008006" key="6">
    <source>
        <dbReference type="Google" id="ProtNLM"/>
    </source>
</evidence>
<evidence type="ECO:0000256" key="3">
    <source>
        <dbReference type="SAM" id="SignalP"/>
    </source>
</evidence>
<evidence type="ECO:0000313" key="5">
    <source>
        <dbReference type="Proteomes" id="UP000799438"/>
    </source>
</evidence>
<protein>
    <recommendedName>
        <fullName evidence="6">Mid2 domain-containing protein</fullName>
    </recommendedName>
</protein>
<gene>
    <name evidence="4" type="ORF">K452DRAFT_300543</name>
</gene>
<keyword evidence="2" id="KW-0472">Membrane</keyword>
<dbReference type="OrthoDB" id="5215637at2759"/>
<sequence>MAMSIFFIIFSLFLCFVNGRTCYGVNGLAYEDNQVCPGSSACCGVEATCLPNRLCHNPNDANATLVRGPCAEYPYDSTVCGKICLQNETEAANGFLPRVTVCPDGSLCCNYNPTCCSDGNGIWLSETGDEVFLTRPSSLLSSSSSASTSSITSTKSSDAAVSVADVPTATAAGPSASNTAPLSSQTIAAAGSSATSTSGLTTGAKIGIGIGVPVAVAIIGALGVGLYLLHRRQKAPTMPHAPGGMFSSSPPQAMVQLPENERAEKQTQPDESVLYEMPAYPRTPRELDTRKRDTREGSEQWS</sequence>
<keyword evidence="5" id="KW-1185">Reference proteome</keyword>